<dbReference type="OrthoDB" id="326785at2"/>
<evidence type="ECO:0008006" key="4">
    <source>
        <dbReference type="Google" id="ProtNLM"/>
    </source>
</evidence>
<dbReference type="AlphaFoldDB" id="A0A2P2DF87"/>
<dbReference type="SUPFAM" id="SSF48452">
    <property type="entry name" value="TPR-like"/>
    <property type="match status" value="1"/>
</dbReference>
<feature type="signal peptide" evidence="1">
    <location>
        <begin position="1"/>
        <end position="20"/>
    </location>
</feature>
<keyword evidence="1" id="KW-0732">Signal</keyword>
<name>A0A2P2DF87_9LEPT</name>
<reference evidence="3" key="1">
    <citation type="journal article" date="2019" name="Microbiol. Immunol.">
        <title>Molecular and phenotypic characterization of Leptospira johnsonii sp. nov., Leptospira ellinghausenii sp. nov. and Leptospira ryugenii sp. nov. isolated from soil and water in Japan.</title>
        <authorList>
            <person name="Masuzawa T."/>
            <person name="Saito M."/>
            <person name="Nakao R."/>
            <person name="Nikaido Y."/>
            <person name="Matsumoto M."/>
            <person name="Ogawa M."/>
            <person name="Yokoyama M."/>
            <person name="Hidaka Y."/>
            <person name="Tomita J."/>
            <person name="Sakakibara K."/>
            <person name="Suzuki K."/>
            <person name="Yasuda S."/>
            <person name="Sato H."/>
            <person name="Yamaguchi M."/>
            <person name="Yoshida S.I."/>
            <person name="Koizumi N."/>
            <person name="Kawamura Y."/>
        </authorList>
    </citation>
    <scope>NUCLEOTIDE SEQUENCE [LARGE SCALE GENOMIC DNA]</scope>
    <source>
        <strain evidence="3">E18</strain>
    </source>
</reference>
<comment type="caution">
    <text evidence="2">The sequence shown here is derived from an EMBL/GenBank/DDBJ whole genome shotgun (WGS) entry which is preliminary data.</text>
</comment>
<dbReference type="Gene3D" id="1.25.40.10">
    <property type="entry name" value="Tetratricopeptide repeat domain"/>
    <property type="match status" value="2"/>
</dbReference>
<dbReference type="EMBL" id="BFAZ01000009">
    <property type="protein sequence ID" value="GBF43295.1"/>
    <property type="molecule type" value="Genomic_DNA"/>
</dbReference>
<organism evidence="2 3">
    <name type="scientific">Leptospira ellinghausenii</name>
    <dbReference type="NCBI Taxonomy" id="1917822"/>
    <lineage>
        <taxon>Bacteria</taxon>
        <taxon>Pseudomonadati</taxon>
        <taxon>Spirochaetota</taxon>
        <taxon>Spirochaetia</taxon>
        <taxon>Leptospirales</taxon>
        <taxon>Leptospiraceae</taxon>
        <taxon>Leptospira</taxon>
    </lineage>
</organism>
<dbReference type="InterPro" id="IPR011990">
    <property type="entry name" value="TPR-like_helical_dom_sf"/>
</dbReference>
<feature type="chain" id="PRO_5015107952" description="Tetratricopeptide repeat protein" evidence="1">
    <location>
        <begin position="21"/>
        <end position="250"/>
    </location>
</feature>
<dbReference type="RefSeq" id="WP_108960249.1">
    <property type="nucleotide sequence ID" value="NZ_BFAZ01000009.1"/>
</dbReference>
<gene>
    <name evidence="2" type="ORF">LPTSP2_25920</name>
</gene>
<accession>A0A2P2DF87</accession>
<evidence type="ECO:0000313" key="3">
    <source>
        <dbReference type="Proteomes" id="UP000245206"/>
    </source>
</evidence>
<dbReference type="Proteomes" id="UP000245206">
    <property type="component" value="Unassembled WGS sequence"/>
</dbReference>
<sequence length="250" mass="28951">MIKQLLILSSILLLSFQVQSEESKPSLDCTKTVRPSFPAKVVRMNHLDSTQKVGDRLEAGQTAGTMSALPEVVSPLFESQFRKAEQLYSEKKFDEVIMILEPTLKVEKRNPFLWNLYARALYAAKRKKESFSAYQTLLSINDADETYNEDGSPNLVIIDVWFLEAYWKISSIYLDQGEYAKSIFYNRKMLDIVTFANKKYDPNNMIYNVTALSYLAEAYYFLNLKEPNNFYACETLKLDPNNQYVLQFLL</sequence>
<evidence type="ECO:0000256" key="1">
    <source>
        <dbReference type="SAM" id="SignalP"/>
    </source>
</evidence>
<keyword evidence="3" id="KW-1185">Reference proteome</keyword>
<protein>
    <recommendedName>
        <fullName evidence="4">Tetratricopeptide repeat protein</fullName>
    </recommendedName>
</protein>
<proteinExistence type="predicted"/>
<evidence type="ECO:0000313" key="2">
    <source>
        <dbReference type="EMBL" id="GBF43295.1"/>
    </source>
</evidence>